<keyword evidence="2 13" id="KW-0489">Methyltransferase</keyword>
<evidence type="ECO:0000256" key="9">
    <source>
        <dbReference type="ARBA" id="ARBA00041581"/>
    </source>
</evidence>
<name>A0ABP2EZR9_AJEDR</name>
<keyword evidence="12" id="KW-0472">Membrane</keyword>
<sequence length="559" mass="63658">MYSTYHTIPYQLLHPRTEPYSASLPSPSLHPTFSPQHLQARLYYYLMGPSSPASHCPSPKYHSIGICSSAFLLLFFLLLLAPDSFTLLARRGTATSCPSARRTFGTLTIVIIIISIAPCVAWNKSSSQYFPLRYADLHNPRLLLNLLRRLLSLHQPHQTPSASSTSSTSFLFAHSSRCRSLALEGPLRSRLTCCLSFSLVGWHHISNPTMDLSVLTDLAPRRQPQTKAELDSPKNESHGTVNSTYTEEYPCYEENGRLYHGFRRGIYMYPCDELERDRLDIFHKVFLVARGNVLHDVPISNPSPLMNSLSGGPRMVTDHGPRILDLGCGTGMWAMEMASRYPHAYVLGIDLAAMQPQEHPPNCDFQTPRDYESPWFLGENSWDMIHLQMGCGSVSNWPNLYQKVIRHLRPGTGYFEQVEIDFEPRCHDEFSADQPLNRWYLNLKEATDQANRPIAHNRSTTHMLKEAGFVDIKHLMLGLPLNTWPDEKYEKEVGKWHNFAFSDSTYALILGPLSRVKGWSVEQIDLLAQEARAQAFDKRTQVFNLLHIYTARRPDNPIR</sequence>
<evidence type="ECO:0000256" key="3">
    <source>
        <dbReference type="ARBA" id="ARBA00022679"/>
    </source>
</evidence>
<dbReference type="GO" id="GO:0008168">
    <property type="term" value="F:methyltransferase activity"/>
    <property type="evidence" value="ECO:0007669"/>
    <property type="project" value="UniProtKB-KW"/>
</dbReference>
<evidence type="ECO:0000256" key="10">
    <source>
        <dbReference type="ARBA" id="ARBA00047870"/>
    </source>
</evidence>
<dbReference type="InterPro" id="IPR029063">
    <property type="entry name" value="SAM-dependent_MTases_sf"/>
</dbReference>
<feature type="compositionally biased region" description="Basic and acidic residues" evidence="11">
    <location>
        <begin position="228"/>
        <end position="237"/>
    </location>
</feature>
<evidence type="ECO:0000256" key="6">
    <source>
        <dbReference type="ARBA" id="ARBA00023163"/>
    </source>
</evidence>
<keyword evidence="4" id="KW-0949">S-adenosyl-L-methionine</keyword>
<organism evidence="13 14">
    <name type="scientific">Ajellomyces dermatitidis (strain ER-3 / ATCC MYA-2586)</name>
    <name type="common">Blastomyces dermatitidis</name>
    <dbReference type="NCBI Taxonomy" id="559297"/>
    <lineage>
        <taxon>Eukaryota</taxon>
        <taxon>Fungi</taxon>
        <taxon>Dikarya</taxon>
        <taxon>Ascomycota</taxon>
        <taxon>Pezizomycotina</taxon>
        <taxon>Eurotiomycetes</taxon>
        <taxon>Eurotiomycetidae</taxon>
        <taxon>Onygenales</taxon>
        <taxon>Ajellomycetaceae</taxon>
        <taxon>Blastomyces</taxon>
    </lineage>
</organism>
<evidence type="ECO:0000313" key="14">
    <source>
        <dbReference type="Proteomes" id="UP000002039"/>
    </source>
</evidence>
<evidence type="ECO:0000256" key="11">
    <source>
        <dbReference type="SAM" id="MobiDB-lite"/>
    </source>
</evidence>
<protein>
    <recommendedName>
        <fullName evidence="9">Velvet complex subunit laeA</fullName>
    </recommendedName>
</protein>
<reference evidence="14" key="1">
    <citation type="journal article" date="2015" name="PLoS Genet.">
        <title>The dynamic genome and transcriptome of the human fungal pathogen Blastomyces and close relative Emmonsia.</title>
        <authorList>
            <person name="Munoz J.F."/>
            <person name="Gauthier G.M."/>
            <person name="Desjardins C.A."/>
            <person name="Gallo J.E."/>
            <person name="Holder J."/>
            <person name="Sullivan T.D."/>
            <person name="Marty A.J."/>
            <person name="Carmen J.C."/>
            <person name="Chen Z."/>
            <person name="Ding L."/>
            <person name="Gujja S."/>
            <person name="Magrini V."/>
            <person name="Misas E."/>
            <person name="Mitreva M."/>
            <person name="Priest M."/>
            <person name="Saif S."/>
            <person name="Whiston E.A."/>
            <person name="Young S."/>
            <person name="Zeng Q."/>
            <person name="Goldman W.E."/>
            <person name="Mardis E.R."/>
            <person name="Taylor J.W."/>
            <person name="McEwen J.G."/>
            <person name="Clay O.K."/>
            <person name="Klein B.S."/>
            <person name="Cuomo C.A."/>
        </authorList>
    </citation>
    <scope>NUCLEOTIDE SEQUENCE [LARGE SCALE GENOMIC DNA]</scope>
    <source>
        <strain evidence="14">ER-3 / ATCC MYA-2586</strain>
    </source>
</reference>
<keyword evidence="6" id="KW-0804">Transcription</keyword>
<keyword evidence="3" id="KW-0808">Transferase</keyword>
<dbReference type="RefSeq" id="XP_045276667.1">
    <property type="nucleotide sequence ID" value="XM_045420583.1"/>
</dbReference>
<comment type="similarity">
    <text evidence="8">Belongs to the methyltransferase superfamily. LaeA methyltransferase family.</text>
</comment>
<proteinExistence type="inferred from homology"/>
<evidence type="ECO:0000256" key="4">
    <source>
        <dbReference type="ARBA" id="ARBA00022691"/>
    </source>
</evidence>
<accession>A0ABP2EZR9</accession>
<dbReference type="Gene3D" id="3.40.50.150">
    <property type="entry name" value="Vaccinia Virus protein VP39"/>
    <property type="match status" value="1"/>
</dbReference>
<dbReference type="Pfam" id="PF13489">
    <property type="entry name" value="Methyltransf_23"/>
    <property type="match status" value="1"/>
</dbReference>
<comment type="catalytic activity">
    <reaction evidence="10">
        <text>L-methionyl-[protein] + S-adenosyl-L-methionine = S-methyl-L-methionyl-[protein] + S-adenosyl-L-homocysteine</text>
        <dbReference type="Rhea" id="RHEA:60560"/>
        <dbReference type="Rhea" id="RHEA-COMP:12313"/>
        <dbReference type="Rhea" id="RHEA-COMP:15592"/>
        <dbReference type="ChEBI" id="CHEBI:16044"/>
        <dbReference type="ChEBI" id="CHEBI:57856"/>
        <dbReference type="ChEBI" id="CHEBI:59789"/>
        <dbReference type="ChEBI" id="CHEBI:142742"/>
    </reaction>
    <physiologicalReaction direction="left-to-right" evidence="10">
        <dbReference type="Rhea" id="RHEA:60561"/>
    </physiologicalReaction>
</comment>
<evidence type="ECO:0000256" key="12">
    <source>
        <dbReference type="SAM" id="Phobius"/>
    </source>
</evidence>
<evidence type="ECO:0000256" key="2">
    <source>
        <dbReference type="ARBA" id="ARBA00022603"/>
    </source>
</evidence>
<evidence type="ECO:0000256" key="8">
    <source>
        <dbReference type="ARBA" id="ARBA00038158"/>
    </source>
</evidence>
<dbReference type="CDD" id="cd02440">
    <property type="entry name" value="AdoMet_MTases"/>
    <property type="match status" value="1"/>
</dbReference>
<feature type="transmembrane region" description="Helical" evidence="12">
    <location>
        <begin position="103"/>
        <end position="123"/>
    </location>
</feature>
<evidence type="ECO:0000313" key="13">
    <source>
        <dbReference type="EMBL" id="EEQ89819.2"/>
    </source>
</evidence>
<keyword evidence="12" id="KW-1133">Transmembrane helix</keyword>
<dbReference type="PANTHER" id="PTHR43591:SF30">
    <property type="entry name" value="PROTEIN-METHIONINE METHYLTRANSFERASE LAEA"/>
    <property type="match status" value="1"/>
</dbReference>
<evidence type="ECO:0000256" key="5">
    <source>
        <dbReference type="ARBA" id="ARBA00023015"/>
    </source>
</evidence>
<evidence type="ECO:0000256" key="7">
    <source>
        <dbReference type="ARBA" id="ARBA00023242"/>
    </source>
</evidence>
<dbReference type="SUPFAM" id="SSF53335">
    <property type="entry name" value="S-adenosyl-L-methionine-dependent methyltransferases"/>
    <property type="match status" value="1"/>
</dbReference>
<keyword evidence="12" id="KW-0812">Transmembrane</keyword>
<keyword evidence="14" id="KW-1185">Reference proteome</keyword>
<comment type="subcellular location">
    <subcellularLocation>
        <location evidence="1">Nucleus</location>
    </subcellularLocation>
</comment>
<dbReference type="PANTHER" id="PTHR43591">
    <property type="entry name" value="METHYLTRANSFERASE"/>
    <property type="match status" value="1"/>
</dbReference>
<dbReference type="EMBL" id="EQ999977">
    <property type="protein sequence ID" value="EEQ89819.2"/>
    <property type="molecule type" value="Genomic_DNA"/>
</dbReference>
<keyword evidence="5" id="KW-0805">Transcription regulation</keyword>
<feature type="transmembrane region" description="Helical" evidence="12">
    <location>
        <begin position="61"/>
        <end position="82"/>
    </location>
</feature>
<dbReference type="Proteomes" id="UP000002039">
    <property type="component" value="Unassembled WGS sequence"/>
</dbReference>
<feature type="region of interest" description="Disordered" evidence="11">
    <location>
        <begin position="223"/>
        <end position="242"/>
    </location>
</feature>
<gene>
    <name evidence="13" type="ORF">BDCG_04939</name>
</gene>
<evidence type="ECO:0000256" key="1">
    <source>
        <dbReference type="ARBA" id="ARBA00004123"/>
    </source>
</evidence>
<keyword evidence="7" id="KW-0539">Nucleus</keyword>
<dbReference type="GeneID" id="69027007"/>
<dbReference type="GO" id="GO:0032259">
    <property type="term" value="P:methylation"/>
    <property type="evidence" value="ECO:0007669"/>
    <property type="project" value="UniProtKB-KW"/>
</dbReference>